<sequence length="116" mass="13623">MSRLRAREQQGRSLRVLVDPIDKSVEESYSYAHLGNCYKRYTKKLIRKLKETRDRLEKLDGWPHHSRPISDEQLEYSSNRIAPHAVAQLSLANPWPTREMSGVEVLVENTFPYDLR</sequence>
<evidence type="ECO:0000313" key="1">
    <source>
        <dbReference type="EMBL" id="CAF4206682.1"/>
    </source>
</evidence>
<gene>
    <name evidence="1" type="ORF">SMN809_LOCUS22130</name>
</gene>
<dbReference type="EMBL" id="CAJOBI010019464">
    <property type="protein sequence ID" value="CAF4206682.1"/>
    <property type="molecule type" value="Genomic_DNA"/>
</dbReference>
<dbReference type="AlphaFoldDB" id="A0A8S2S7N6"/>
<evidence type="ECO:0000313" key="2">
    <source>
        <dbReference type="Proteomes" id="UP000676336"/>
    </source>
</evidence>
<accession>A0A8S2S7N6</accession>
<dbReference type="Proteomes" id="UP000676336">
    <property type="component" value="Unassembled WGS sequence"/>
</dbReference>
<reference evidence="1" key="1">
    <citation type="submission" date="2021-02" db="EMBL/GenBank/DDBJ databases">
        <authorList>
            <person name="Nowell W R."/>
        </authorList>
    </citation>
    <scope>NUCLEOTIDE SEQUENCE</scope>
</reference>
<comment type="caution">
    <text evidence="1">The sequence shown here is derived from an EMBL/GenBank/DDBJ whole genome shotgun (WGS) entry which is preliminary data.</text>
</comment>
<organism evidence="1 2">
    <name type="scientific">Rotaria magnacalcarata</name>
    <dbReference type="NCBI Taxonomy" id="392030"/>
    <lineage>
        <taxon>Eukaryota</taxon>
        <taxon>Metazoa</taxon>
        <taxon>Spiralia</taxon>
        <taxon>Gnathifera</taxon>
        <taxon>Rotifera</taxon>
        <taxon>Eurotatoria</taxon>
        <taxon>Bdelloidea</taxon>
        <taxon>Philodinida</taxon>
        <taxon>Philodinidae</taxon>
        <taxon>Rotaria</taxon>
    </lineage>
</organism>
<feature type="non-terminal residue" evidence="1">
    <location>
        <position position="116"/>
    </location>
</feature>
<protein>
    <submittedName>
        <fullName evidence="1">Uncharacterized protein</fullName>
    </submittedName>
</protein>
<name>A0A8S2S7N6_9BILA</name>
<proteinExistence type="predicted"/>